<name>A0A2T3P1F3_9GAMM</name>
<proteinExistence type="predicted"/>
<organism evidence="1 2">
    <name type="scientific">Photobacterium sanctipauli</name>
    <dbReference type="NCBI Taxonomy" id="1342794"/>
    <lineage>
        <taxon>Bacteria</taxon>
        <taxon>Pseudomonadati</taxon>
        <taxon>Pseudomonadota</taxon>
        <taxon>Gammaproteobacteria</taxon>
        <taxon>Vibrionales</taxon>
        <taxon>Vibrionaceae</taxon>
        <taxon>Photobacterium</taxon>
    </lineage>
</organism>
<gene>
    <name evidence="1" type="ORF">C9I98_01330</name>
</gene>
<evidence type="ECO:0000313" key="1">
    <source>
        <dbReference type="EMBL" id="PSW22309.1"/>
    </source>
</evidence>
<reference evidence="1 2" key="1">
    <citation type="submission" date="2018-01" db="EMBL/GenBank/DDBJ databases">
        <title>Whole genome sequencing of Histamine producing bacteria.</title>
        <authorList>
            <person name="Butler K."/>
        </authorList>
    </citation>
    <scope>NUCLEOTIDE SEQUENCE [LARGE SCALE GENOMIC DNA]</scope>
    <source>
        <strain evidence="1 2">DSM 100436</strain>
    </source>
</reference>
<protein>
    <submittedName>
        <fullName evidence="1">Uncharacterized protein</fullName>
    </submittedName>
</protein>
<dbReference type="Proteomes" id="UP000241771">
    <property type="component" value="Unassembled WGS sequence"/>
</dbReference>
<dbReference type="AlphaFoldDB" id="A0A2T3P1F3"/>
<comment type="caution">
    <text evidence="1">The sequence shown here is derived from an EMBL/GenBank/DDBJ whole genome shotgun (WGS) entry which is preliminary data.</text>
</comment>
<dbReference type="OrthoDB" id="5828267at2"/>
<accession>A0A2T3P1F3</accession>
<keyword evidence="2" id="KW-1185">Reference proteome</keyword>
<sequence length="154" mass="18166">MTQSQYTNHSFNDPVNVHDYQLPVYPDGIEVIANYRQNRNQETWYWSELENKTFQRGENMIVQVIGKAPLKQPPPLFAFTVPVEKGEHQYNAVGPYQRWVKVMPNGDACLYAQQHTRKDKHWLSVFVHYCTPDNKPSTMAWLNQLKPSFYLEDF</sequence>
<dbReference type="EMBL" id="PYMA01000001">
    <property type="protein sequence ID" value="PSW22309.1"/>
    <property type="molecule type" value="Genomic_DNA"/>
</dbReference>
<evidence type="ECO:0000313" key="2">
    <source>
        <dbReference type="Proteomes" id="UP000241771"/>
    </source>
</evidence>